<protein>
    <submittedName>
        <fullName evidence="1">Leader peptidase (Prepilin peptidase)/N-methyltransferase</fullName>
    </submittedName>
</protein>
<dbReference type="Proteomes" id="UP000226191">
    <property type="component" value="Unassembled WGS sequence"/>
</dbReference>
<dbReference type="AlphaFoldDB" id="A0A8B2VIS0"/>
<evidence type="ECO:0000313" key="1">
    <source>
        <dbReference type="EMBL" id="PGF36238.1"/>
    </source>
</evidence>
<gene>
    <name evidence="1" type="ORF">B1B09_00865</name>
</gene>
<name>A0A8B2VIS0_CUTAC</name>
<dbReference type="OrthoDB" id="3734500at2"/>
<accession>A0A8B2VIS0</accession>
<dbReference type="GeneID" id="92856701"/>
<proteinExistence type="predicted"/>
<evidence type="ECO:0000313" key="2">
    <source>
        <dbReference type="Proteomes" id="UP000226191"/>
    </source>
</evidence>
<sequence>MWIILGSAVACVLALWHLRVTVPNLVEPTVEEVGDAVLAIKPTYASLTTPTRTFVVAVTAAVCGAASVCAPPWAWGVWWIWSGSVTTLVIVDYATTFLPLKLWRRCVAEAGVALLSGIVLTRPPRARWLIACVLIAGVSTGFFWPMWRLNSSLGYGDVRLAAGTGFLGATTAVLSPYPDFVRAGMMTLLSSTILGAVVAVIVTLVRKHRPSPWGSAFAYGPALWAGPWMALAISLG</sequence>
<reference evidence="1 2" key="1">
    <citation type="submission" date="2017-02" db="EMBL/GenBank/DDBJ databases">
        <title>Prevalence of linear plasmids in Cutibacterium acnes isolates obtained from cancerous prostatic tissue.</title>
        <authorList>
            <person name="Davidsson S."/>
            <person name="Bruggemann H."/>
        </authorList>
    </citation>
    <scope>NUCLEOTIDE SEQUENCE [LARGE SCALE GENOMIC DNA]</scope>
    <source>
        <strain evidence="1 2">11-78</strain>
    </source>
</reference>
<dbReference type="RefSeq" id="WP_002515217.1">
    <property type="nucleotide sequence ID" value="NZ_CAJTHR010000001.1"/>
</dbReference>
<organism evidence="1 2">
    <name type="scientific">Cutibacterium acnes</name>
    <name type="common">Propionibacterium acnes</name>
    <dbReference type="NCBI Taxonomy" id="1747"/>
    <lineage>
        <taxon>Bacteria</taxon>
        <taxon>Bacillati</taxon>
        <taxon>Actinomycetota</taxon>
        <taxon>Actinomycetes</taxon>
        <taxon>Propionibacteriales</taxon>
        <taxon>Propionibacteriaceae</taxon>
        <taxon>Cutibacterium</taxon>
    </lineage>
</organism>
<dbReference type="EMBL" id="MVCE01000001">
    <property type="protein sequence ID" value="PGF36238.1"/>
    <property type="molecule type" value="Genomic_DNA"/>
</dbReference>
<comment type="caution">
    <text evidence="1">The sequence shown here is derived from an EMBL/GenBank/DDBJ whole genome shotgun (WGS) entry which is preliminary data.</text>
</comment>